<comment type="similarity">
    <text evidence="10">Belongs to the ABC transporter superfamily. Siderophore-Fe(3+) uptake transporter (SIUT) (TC 3.A.1.21) family.</text>
</comment>
<dbReference type="GO" id="GO:0005524">
    <property type="term" value="F:ATP binding"/>
    <property type="evidence" value="ECO:0007669"/>
    <property type="project" value="UniProtKB-KW"/>
</dbReference>
<evidence type="ECO:0000256" key="8">
    <source>
        <dbReference type="ARBA" id="ARBA00022989"/>
    </source>
</evidence>
<dbReference type="Gene3D" id="1.20.1560.10">
    <property type="entry name" value="ABC transporter type 1, transmembrane domain"/>
    <property type="match status" value="1"/>
</dbReference>
<dbReference type="PROSITE" id="PS00211">
    <property type="entry name" value="ABC_TRANSPORTER_1"/>
    <property type="match status" value="1"/>
</dbReference>
<dbReference type="GO" id="GO:0034040">
    <property type="term" value="F:ATPase-coupled lipid transmembrane transporter activity"/>
    <property type="evidence" value="ECO:0007669"/>
    <property type="project" value="TreeGrafter"/>
</dbReference>
<keyword evidence="2" id="KW-0813">Transport</keyword>
<evidence type="ECO:0000256" key="6">
    <source>
        <dbReference type="ARBA" id="ARBA00022741"/>
    </source>
</evidence>
<dbReference type="InterPro" id="IPR027417">
    <property type="entry name" value="P-loop_NTPase"/>
</dbReference>
<evidence type="ECO:0000256" key="7">
    <source>
        <dbReference type="ARBA" id="ARBA00022840"/>
    </source>
</evidence>
<dbReference type="EMBL" id="JAANNT010000005">
    <property type="protein sequence ID" value="NUV28545.1"/>
    <property type="molecule type" value="Genomic_DNA"/>
</dbReference>
<dbReference type="PANTHER" id="PTHR24221">
    <property type="entry name" value="ATP-BINDING CASSETTE SUB-FAMILY B"/>
    <property type="match status" value="1"/>
</dbReference>
<evidence type="ECO:0000259" key="13">
    <source>
        <dbReference type="PROSITE" id="PS50929"/>
    </source>
</evidence>
<evidence type="ECO:0000313" key="15">
    <source>
        <dbReference type="Proteomes" id="UP000540128"/>
    </source>
</evidence>
<dbReference type="InterPro" id="IPR039421">
    <property type="entry name" value="Type_1_exporter"/>
</dbReference>
<evidence type="ECO:0000256" key="10">
    <source>
        <dbReference type="ARBA" id="ARBA00023455"/>
    </source>
</evidence>
<keyword evidence="8 11" id="KW-1133">Transmembrane helix</keyword>
<evidence type="ECO:0000256" key="2">
    <source>
        <dbReference type="ARBA" id="ARBA00022448"/>
    </source>
</evidence>
<evidence type="ECO:0000256" key="3">
    <source>
        <dbReference type="ARBA" id="ARBA00022475"/>
    </source>
</evidence>
<evidence type="ECO:0000256" key="11">
    <source>
        <dbReference type="SAM" id="Phobius"/>
    </source>
</evidence>
<dbReference type="Pfam" id="PF00664">
    <property type="entry name" value="ABC_membrane"/>
    <property type="match status" value="1"/>
</dbReference>
<dbReference type="SUPFAM" id="SSF52540">
    <property type="entry name" value="P-loop containing nucleoside triphosphate hydrolases"/>
    <property type="match status" value="1"/>
</dbReference>
<dbReference type="RefSeq" id="WP_175457455.1">
    <property type="nucleotide sequence ID" value="NZ_JAANNT010000005.1"/>
</dbReference>
<comment type="subcellular location">
    <subcellularLocation>
        <location evidence="1">Cell inner membrane</location>
        <topology evidence="1">Multi-pass membrane protein</topology>
    </subcellularLocation>
</comment>
<feature type="transmembrane region" description="Helical" evidence="11">
    <location>
        <begin position="132"/>
        <end position="150"/>
    </location>
</feature>
<keyword evidence="15" id="KW-1185">Reference proteome</keyword>
<dbReference type="GO" id="GO:0140359">
    <property type="term" value="F:ABC-type transporter activity"/>
    <property type="evidence" value="ECO:0007669"/>
    <property type="project" value="InterPro"/>
</dbReference>
<dbReference type="InterPro" id="IPR017871">
    <property type="entry name" value="ABC_transporter-like_CS"/>
</dbReference>
<evidence type="ECO:0000256" key="5">
    <source>
        <dbReference type="ARBA" id="ARBA00022692"/>
    </source>
</evidence>
<name>A0A7Y6F0I7_9ACTN</name>
<organism evidence="14 15">
    <name type="scientific">Streptomyces odorifer</name>
    <dbReference type="NCBI Taxonomy" id="53450"/>
    <lineage>
        <taxon>Bacteria</taxon>
        <taxon>Bacillati</taxon>
        <taxon>Actinomycetota</taxon>
        <taxon>Actinomycetes</taxon>
        <taxon>Kitasatosporales</taxon>
        <taxon>Streptomycetaceae</taxon>
        <taxon>Streptomyces</taxon>
        <taxon>Streptomyces albidoflavus group</taxon>
    </lineage>
</organism>
<dbReference type="Proteomes" id="UP000540128">
    <property type="component" value="Unassembled WGS sequence"/>
</dbReference>
<dbReference type="SMART" id="SM00382">
    <property type="entry name" value="AAA"/>
    <property type="match status" value="1"/>
</dbReference>
<keyword evidence="4" id="KW-0997">Cell inner membrane</keyword>
<evidence type="ECO:0000259" key="12">
    <source>
        <dbReference type="PROSITE" id="PS50893"/>
    </source>
</evidence>
<sequence length="581" mass="60331">MIPPPELRRAARPAALPLAGATALLALVGATHIGQAVLLALVLARVARGETAGLPALLTAVAAVVLARALLSRAQRLLAVRAGALVRVRLRDDLLAHLGRTGPGALAGARAGAVRATLVDGVEGVDAYVSRYLPHLIVTCALPPLLLAAVALVEPYAVAALAPALLLALAGPRLWDLLLARRGRAHWDSYEALAADHLEALQSMATLRAAGAVGRTRARLERRSAALHRATVAKMRVSLADTGLTDLAVQGGTVAAVLVACAAATTGGATATGTYLLLMLASECFRPVRDLSREWHAGHLGLSAVDGIAALRHTEGGVPDEGTVAADWATPPEVRFENVHFTHPGRARPALAGIAFTAPAGRVTALVGPSGAGKSTLLSLLLRQRDPDSGRITVGGLDTAAYRLDALRRGIAVVSQDTYLFRATVADNLRLARPAATSAQLHEAARAAGIHEELSRLPDGYDTVIGERGATLSGGQRQRLALARALLADAPVLVLDEATSAVDERAEARITRELLAAGRGRTCLLVAHRLEAVRHADHIVVLDHGRVDAAGSHPELLAAGGLYARLVAAGRTVDLMQQEAA</sequence>
<dbReference type="InterPro" id="IPR003593">
    <property type="entry name" value="AAA+_ATPase"/>
</dbReference>
<feature type="domain" description="ABC transporter" evidence="12">
    <location>
        <begin position="334"/>
        <end position="569"/>
    </location>
</feature>
<dbReference type="FunFam" id="3.40.50.300:FF:000221">
    <property type="entry name" value="Multidrug ABC transporter ATP-binding protein"/>
    <property type="match status" value="1"/>
</dbReference>
<evidence type="ECO:0000256" key="4">
    <source>
        <dbReference type="ARBA" id="ARBA00022519"/>
    </source>
</evidence>
<keyword evidence="6" id="KW-0547">Nucleotide-binding</keyword>
<evidence type="ECO:0000256" key="9">
    <source>
        <dbReference type="ARBA" id="ARBA00023136"/>
    </source>
</evidence>
<evidence type="ECO:0000313" key="14">
    <source>
        <dbReference type="EMBL" id="NUV28545.1"/>
    </source>
</evidence>
<evidence type="ECO:0000256" key="1">
    <source>
        <dbReference type="ARBA" id="ARBA00004429"/>
    </source>
</evidence>
<dbReference type="Gene3D" id="3.40.50.300">
    <property type="entry name" value="P-loop containing nucleotide triphosphate hydrolases"/>
    <property type="match status" value="1"/>
</dbReference>
<dbReference type="SUPFAM" id="SSF90123">
    <property type="entry name" value="ABC transporter transmembrane region"/>
    <property type="match status" value="1"/>
</dbReference>
<dbReference type="InterPro" id="IPR003439">
    <property type="entry name" value="ABC_transporter-like_ATP-bd"/>
</dbReference>
<dbReference type="AlphaFoldDB" id="A0A7Y6F0I7"/>
<dbReference type="Pfam" id="PF00005">
    <property type="entry name" value="ABC_tran"/>
    <property type="match status" value="1"/>
</dbReference>
<dbReference type="GO" id="GO:0005886">
    <property type="term" value="C:plasma membrane"/>
    <property type="evidence" value="ECO:0007669"/>
    <property type="project" value="UniProtKB-SubCell"/>
</dbReference>
<gene>
    <name evidence="14" type="ORF">G6W59_09395</name>
</gene>
<dbReference type="GO" id="GO:0016887">
    <property type="term" value="F:ATP hydrolysis activity"/>
    <property type="evidence" value="ECO:0007669"/>
    <property type="project" value="InterPro"/>
</dbReference>
<dbReference type="PROSITE" id="PS50893">
    <property type="entry name" value="ABC_TRANSPORTER_2"/>
    <property type="match status" value="1"/>
</dbReference>
<comment type="caution">
    <text evidence="14">The sequence shown here is derived from an EMBL/GenBank/DDBJ whole genome shotgun (WGS) entry which is preliminary data.</text>
</comment>
<dbReference type="PANTHER" id="PTHR24221:SF646">
    <property type="entry name" value="HAEMOLYSIN SECRETION ATP-BINDING PROTEIN"/>
    <property type="match status" value="1"/>
</dbReference>
<keyword evidence="9 11" id="KW-0472">Membrane</keyword>
<proteinExistence type="inferred from homology"/>
<accession>A0A7Y6F0I7</accession>
<feature type="transmembrane region" description="Helical" evidence="11">
    <location>
        <begin position="52"/>
        <end position="71"/>
    </location>
</feature>
<feature type="domain" description="ABC transmembrane type-1" evidence="13">
    <location>
        <begin position="19"/>
        <end position="300"/>
    </location>
</feature>
<dbReference type="PROSITE" id="PS50929">
    <property type="entry name" value="ABC_TM1F"/>
    <property type="match status" value="1"/>
</dbReference>
<protein>
    <submittedName>
        <fullName evidence="14">ABC transporter ATP-binding protein</fullName>
    </submittedName>
</protein>
<keyword evidence="7 14" id="KW-0067">ATP-binding</keyword>
<keyword evidence="5 11" id="KW-0812">Transmembrane</keyword>
<reference evidence="14 15" key="1">
    <citation type="submission" date="2020-03" db="EMBL/GenBank/DDBJ databases">
        <title>Complete genome sequence of sixteen Streptomyces strains facilitates identification of candidate genes involved in plant growth-promotion in grain legumes and cereals.</title>
        <authorList>
            <person name="Gopalakrishnan S."/>
            <person name="Thakur V."/>
            <person name="Saxena R."/>
            <person name="Vadlamudi S."/>
            <person name="Purohit S."/>
            <person name="Kumar V."/>
            <person name="Rathore A."/>
            <person name="Chitikineni A."/>
            <person name="Varshney R.K."/>
        </authorList>
    </citation>
    <scope>NUCLEOTIDE SEQUENCE [LARGE SCALE GENOMIC DNA]</scope>
    <source>
        <strain evidence="14 15">KAI-180</strain>
    </source>
</reference>
<dbReference type="InterPro" id="IPR036640">
    <property type="entry name" value="ABC1_TM_sf"/>
</dbReference>
<dbReference type="InterPro" id="IPR011527">
    <property type="entry name" value="ABC1_TM_dom"/>
</dbReference>
<keyword evidence="3" id="KW-1003">Cell membrane</keyword>